<accession>A0ABX0PC36</accession>
<sequence>MAGDVAFVEGPLKFQLEFVDVDPMALGVQARLEVEYSGRSQNLKWTAAHLWFEYDALVRFETELRDGCDARLLDTSEYEVLHFERQSSQEYLTINPPSQRQSQDGDCIAIRLTINAGSMRALYAAFNQFGKWW</sequence>
<proteinExistence type="predicted"/>
<dbReference type="EMBL" id="JAAQOM010000008">
    <property type="protein sequence ID" value="NIA54923.1"/>
    <property type="molecule type" value="Genomic_DNA"/>
</dbReference>
<name>A0ABX0PC36_9BURK</name>
<reference evidence="1 2" key="1">
    <citation type="submission" date="2020-03" db="EMBL/GenBank/DDBJ databases">
        <title>Genome sequence of strain Massilia sp. TW-1.</title>
        <authorList>
            <person name="Chaudhary D.K."/>
        </authorList>
    </citation>
    <scope>NUCLEOTIDE SEQUENCE [LARGE SCALE GENOMIC DNA]</scope>
    <source>
        <strain evidence="1 2">TW-1</strain>
    </source>
</reference>
<keyword evidence="2" id="KW-1185">Reference proteome</keyword>
<gene>
    <name evidence="1" type="ORF">HAV22_14895</name>
</gene>
<protein>
    <submittedName>
        <fullName evidence="1">Uncharacterized protein</fullName>
    </submittedName>
</protein>
<dbReference type="Proteomes" id="UP000716322">
    <property type="component" value="Unassembled WGS sequence"/>
</dbReference>
<dbReference type="RefSeq" id="WP_166859864.1">
    <property type="nucleotide sequence ID" value="NZ_JAAQOM010000008.1"/>
</dbReference>
<evidence type="ECO:0000313" key="1">
    <source>
        <dbReference type="EMBL" id="NIA54923.1"/>
    </source>
</evidence>
<evidence type="ECO:0000313" key="2">
    <source>
        <dbReference type="Proteomes" id="UP000716322"/>
    </source>
</evidence>
<organism evidence="1 2">
    <name type="scientific">Telluria antibiotica</name>
    <dbReference type="NCBI Taxonomy" id="2717319"/>
    <lineage>
        <taxon>Bacteria</taxon>
        <taxon>Pseudomonadati</taxon>
        <taxon>Pseudomonadota</taxon>
        <taxon>Betaproteobacteria</taxon>
        <taxon>Burkholderiales</taxon>
        <taxon>Oxalobacteraceae</taxon>
        <taxon>Telluria group</taxon>
        <taxon>Telluria</taxon>
    </lineage>
</organism>
<comment type="caution">
    <text evidence="1">The sequence shown here is derived from an EMBL/GenBank/DDBJ whole genome shotgun (WGS) entry which is preliminary data.</text>
</comment>